<feature type="compositionally biased region" description="Pro residues" evidence="1">
    <location>
        <begin position="409"/>
        <end position="419"/>
    </location>
</feature>
<dbReference type="GeneID" id="114828301"/>
<dbReference type="KEGG" id="goe:114828301"/>
<name>A0AAJ7WHX7_9ACAR</name>
<keyword evidence="2" id="KW-1185">Reference proteome</keyword>
<feature type="compositionally biased region" description="Acidic residues" evidence="1">
    <location>
        <begin position="1"/>
        <end position="13"/>
    </location>
</feature>
<protein>
    <submittedName>
        <fullName evidence="3">Uncharacterized protein</fullName>
    </submittedName>
</protein>
<dbReference type="AlphaFoldDB" id="A0AAJ7WHX7"/>
<evidence type="ECO:0000313" key="2">
    <source>
        <dbReference type="Proteomes" id="UP000694867"/>
    </source>
</evidence>
<reference evidence="3" key="1">
    <citation type="submission" date="2025-08" db="UniProtKB">
        <authorList>
            <consortium name="RefSeq"/>
        </authorList>
    </citation>
    <scope>IDENTIFICATION</scope>
</reference>
<proteinExistence type="predicted"/>
<feature type="region of interest" description="Disordered" evidence="1">
    <location>
        <begin position="1"/>
        <end position="67"/>
    </location>
</feature>
<feature type="region of interest" description="Disordered" evidence="1">
    <location>
        <begin position="228"/>
        <end position="255"/>
    </location>
</feature>
<feature type="compositionally biased region" description="Polar residues" evidence="1">
    <location>
        <begin position="35"/>
        <end position="66"/>
    </location>
</feature>
<organism evidence="2 3">
    <name type="scientific">Galendromus occidentalis</name>
    <name type="common">western predatory mite</name>
    <dbReference type="NCBI Taxonomy" id="34638"/>
    <lineage>
        <taxon>Eukaryota</taxon>
        <taxon>Metazoa</taxon>
        <taxon>Ecdysozoa</taxon>
        <taxon>Arthropoda</taxon>
        <taxon>Chelicerata</taxon>
        <taxon>Arachnida</taxon>
        <taxon>Acari</taxon>
        <taxon>Parasitiformes</taxon>
        <taxon>Mesostigmata</taxon>
        <taxon>Gamasina</taxon>
        <taxon>Phytoseioidea</taxon>
        <taxon>Phytoseiidae</taxon>
        <taxon>Typhlodrominae</taxon>
        <taxon>Galendromus</taxon>
    </lineage>
</organism>
<feature type="region of interest" description="Disordered" evidence="1">
    <location>
        <begin position="502"/>
        <end position="563"/>
    </location>
</feature>
<feature type="compositionally biased region" description="Low complexity" evidence="1">
    <location>
        <begin position="420"/>
        <end position="441"/>
    </location>
</feature>
<sequence>MDDGYVEEDDDDTWSVSSGNSVRKNHAANARRTMLHSNSVPEQESPSMSVNQSGVANPSPGQNTEGLSEKMRWLSTDDSGISNAQLASAQKPINTAKNYIRTIPIPPTPQNLVPQSSPTPNSQQIYMNLPLQQQQIQQQQQRNGIPGRPIYYENGRPMGGGQMIPIVPRDYRILRRIPGEAYPGDLRRPIPTHQLQQMQQIQITLQHQYATLPANMQYHSMTSQLTVQLPAGHSSPQPSSSPTPPAGNQAHPGPHLQAANAHLLAQTQHTLQAATSPPPVVQAAVQQIQNQIALQQLQMQQQQAVIHAAQQQAIQQAQALQQQHRVDGKYEYEDFDKYQNQQEVDRSERIRKRYSVTEEEDPSFGFARRPSVKGIRQRYASQTDLNNMTVKLSQAKGLHCHPVGKGPVAVPPPQPPALPQLPQTTAASQGPTQNKQNQQQQIYQNQLPQGYMTLPAGVSLAQLTGGDPNQMWQAGEQIQLQQMHAMGGHQQLKVMVLPRLPEENPSKQQNSTPTSQHQQQAQSQAASSQQQQQQLQQQKQQQQQQQQQATPKQQPQQAQQQVC</sequence>
<feature type="compositionally biased region" description="Low complexity" evidence="1">
    <location>
        <begin position="511"/>
        <end position="563"/>
    </location>
</feature>
<feature type="region of interest" description="Disordered" evidence="1">
    <location>
        <begin position="402"/>
        <end position="441"/>
    </location>
</feature>
<dbReference type="RefSeq" id="XP_028967726.1">
    <property type="nucleotide sequence ID" value="XM_029111893.1"/>
</dbReference>
<evidence type="ECO:0000256" key="1">
    <source>
        <dbReference type="SAM" id="MobiDB-lite"/>
    </source>
</evidence>
<evidence type="ECO:0000313" key="3">
    <source>
        <dbReference type="RefSeq" id="XP_028967726.1"/>
    </source>
</evidence>
<dbReference type="Proteomes" id="UP000694867">
    <property type="component" value="Unplaced"/>
</dbReference>
<gene>
    <name evidence="3" type="primary">LOC114828301</name>
</gene>
<accession>A0AAJ7WHX7</accession>